<evidence type="ECO:0000256" key="3">
    <source>
        <dbReference type="ARBA" id="ARBA00022452"/>
    </source>
</evidence>
<comment type="similarity">
    <text evidence="1 10">Belongs to the alphaproteobacteria porin family.</text>
</comment>
<keyword evidence="12" id="KW-1185">Reference proteome</keyword>
<evidence type="ECO:0000256" key="2">
    <source>
        <dbReference type="ARBA" id="ARBA00022448"/>
    </source>
</evidence>
<evidence type="ECO:0000256" key="8">
    <source>
        <dbReference type="ARBA" id="ARBA00023136"/>
    </source>
</evidence>
<evidence type="ECO:0000256" key="9">
    <source>
        <dbReference type="ARBA" id="ARBA00023237"/>
    </source>
</evidence>
<evidence type="ECO:0000256" key="7">
    <source>
        <dbReference type="ARBA" id="ARBA00023114"/>
    </source>
</evidence>
<name>A0A839AA65_9HYPH</name>
<keyword evidence="4 10" id="KW-0812">Transmembrane</keyword>
<evidence type="ECO:0000313" key="12">
    <source>
        <dbReference type="Proteomes" id="UP000541109"/>
    </source>
</evidence>
<feature type="signal peptide" evidence="10">
    <location>
        <begin position="1"/>
        <end position="22"/>
    </location>
</feature>
<dbReference type="Proteomes" id="UP000541109">
    <property type="component" value="Unassembled WGS sequence"/>
</dbReference>
<protein>
    <recommendedName>
        <fullName evidence="10">Porin</fullName>
    </recommendedName>
</protein>
<feature type="chain" id="PRO_5033112769" description="Porin" evidence="10">
    <location>
        <begin position="23"/>
        <end position="437"/>
    </location>
</feature>
<dbReference type="InterPro" id="IPR003684">
    <property type="entry name" value="Porin_alphabac"/>
</dbReference>
<proteinExistence type="inferred from homology"/>
<evidence type="ECO:0000256" key="1">
    <source>
        <dbReference type="ARBA" id="ARBA00009521"/>
    </source>
</evidence>
<evidence type="ECO:0000256" key="5">
    <source>
        <dbReference type="ARBA" id="ARBA00022729"/>
    </source>
</evidence>
<evidence type="ECO:0000313" key="11">
    <source>
        <dbReference type="EMBL" id="MBA5775832.1"/>
    </source>
</evidence>
<gene>
    <name evidence="11" type="ORF">H2509_01685</name>
</gene>
<dbReference type="GO" id="GO:0006811">
    <property type="term" value="P:monoatomic ion transport"/>
    <property type="evidence" value="ECO:0007669"/>
    <property type="project" value="UniProtKB-KW"/>
</dbReference>
<comment type="domain">
    <text evidence="10">Consists of 16-stranded beta-barrel sheets, with large surface-exposed loops, that form a transmembrane pore at the center of each barrel. The pore is partially ocluded by a peptide loop that folds into the pore lumen.</text>
</comment>
<evidence type="ECO:0000256" key="4">
    <source>
        <dbReference type="ARBA" id="ARBA00022692"/>
    </source>
</evidence>
<sequence>MNIKSILLGAAAAAAAATGAQAADLPVAPEPVDYVRICDAFGTGFFYIPGTETCLRVGGRIRTEFRFNDFGDSDNSWDEDSDISTAFRARGYIRLDSRTNTEFGLLRTYLDLFVTNTTGSSSNDSVNLDKAFIQFGGLTAGRTTSFYDFYTGNNWGAVFNQGFSDNGDQNLFGYTYAFGNGFSVSVSAEDGTDRRRSILGVAAITGTTTIVTGTAPTALLTTGSGFGTAAAADLYGGHKIPDFVANLRVDQGWGSAQIMGALHHVYYDKTTYGPLATAAGGLGYAPDSELGWAIGAGVTFNVPMLAPGDYVGLQASYSQGAVNYAGNVNGSAADGVVDFSNGDLDLTDAWQIGAGFTHFWTPTLNSSITASYISIDHPNGVQDLDEWNVQGNIVWNPVSGLDIGAEVEYYNDDYSSGIGGLSDKDAVNVVLRVQRTF</sequence>
<dbReference type="SUPFAM" id="SSF56935">
    <property type="entry name" value="Porins"/>
    <property type="match status" value="1"/>
</dbReference>
<dbReference type="AlphaFoldDB" id="A0A839AA65"/>
<comment type="subcellular location">
    <subcellularLocation>
        <location evidence="10">Cell outer membrane</location>
        <topology evidence="10">Multi-pass membrane protein</topology>
    </subcellularLocation>
</comment>
<keyword evidence="6 10" id="KW-0406">Ion transport</keyword>
<dbReference type="GO" id="GO:0046930">
    <property type="term" value="C:pore complex"/>
    <property type="evidence" value="ECO:0007669"/>
    <property type="project" value="UniProtKB-KW"/>
</dbReference>
<dbReference type="Pfam" id="PF02530">
    <property type="entry name" value="Porin_2"/>
    <property type="match status" value="1"/>
</dbReference>
<dbReference type="GO" id="GO:0015288">
    <property type="term" value="F:porin activity"/>
    <property type="evidence" value="ECO:0007669"/>
    <property type="project" value="UniProtKB-KW"/>
</dbReference>
<keyword evidence="8 10" id="KW-0472">Membrane</keyword>
<keyword evidence="3 10" id="KW-1134">Transmembrane beta strand</keyword>
<keyword evidence="9 10" id="KW-0998">Cell outer membrane</keyword>
<keyword evidence="7 10" id="KW-0626">Porin</keyword>
<evidence type="ECO:0000256" key="10">
    <source>
        <dbReference type="RuleBase" id="RU364005"/>
    </source>
</evidence>
<keyword evidence="2 10" id="KW-0813">Transport</keyword>
<evidence type="ECO:0000256" key="6">
    <source>
        <dbReference type="ARBA" id="ARBA00023065"/>
    </source>
</evidence>
<organism evidence="11 12">
    <name type="scientific">Stappia albiluteola</name>
    <dbReference type="NCBI Taxonomy" id="2758565"/>
    <lineage>
        <taxon>Bacteria</taxon>
        <taxon>Pseudomonadati</taxon>
        <taxon>Pseudomonadota</taxon>
        <taxon>Alphaproteobacteria</taxon>
        <taxon>Hyphomicrobiales</taxon>
        <taxon>Stappiaceae</taxon>
        <taxon>Stappia</taxon>
    </lineage>
</organism>
<dbReference type="GO" id="GO:0009279">
    <property type="term" value="C:cell outer membrane"/>
    <property type="evidence" value="ECO:0007669"/>
    <property type="project" value="UniProtKB-SubCell"/>
</dbReference>
<comment type="caution">
    <text evidence="11">The sequence shown here is derived from an EMBL/GenBank/DDBJ whole genome shotgun (WGS) entry which is preliminary data.</text>
</comment>
<dbReference type="RefSeq" id="WP_182161653.1">
    <property type="nucleotide sequence ID" value="NZ_JACFXV010000030.1"/>
</dbReference>
<accession>A0A839AA65</accession>
<comment type="function">
    <text evidence="10">Forms passive diffusion pores that allow small molecular weight hydrophilic materials across the outer membrane.</text>
</comment>
<keyword evidence="5 10" id="KW-0732">Signal</keyword>
<dbReference type="EMBL" id="JACFXV010000030">
    <property type="protein sequence ID" value="MBA5775832.1"/>
    <property type="molecule type" value="Genomic_DNA"/>
</dbReference>
<reference evidence="11 12" key="1">
    <citation type="submission" date="2020-07" db="EMBL/GenBank/DDBJ databases">
        <title>Stappia sp., F7233, whole genome shotgun sequencing project.</title>
        <authorList>
            <person name="Jiang S."/>
            <person name="Liu Z.W."/>
            <person name="Du Z.J."/>
        </authorList>
    </citation>
    <scope>NUCLEOTIDE SEQUENCE [LARGE SCALE GENOMIC DNA]</scope>
    <source>
        <strain evidence="11 12">F7233</strain>
    </source>
</reference>